<reference evidence="2" key="1">
    <citation type="submission" date="2013-02" db="EMBL/GenBank/DDBJ databases">
        <authorList>
            <person name="Hughes D."/>
        </authorList>
    </citation>
    <scope>NUCLEOTIDE SEQUENCE</scope>
    <source>
        <strain>Durham</strain>
        <strain evidence="2">NC isolate 2 -- Noor lab</strain>
    </source>
</reference>
<sequence>MFRRGESVKFLLDDTIIQYIEKWGLYNSTNTTCHPQNIIDQNEKNNFYLVLNRSSESMDESDNSSMQPTPSPSVKVNLIKDTIVSVINRSNPNVFCCAPSEEKKKKSPGIAVQLAIEEIATKKFKRNE</sequence>
<name>T1GR66_MEGSC</name>
<dbReference type="EnsemblMetazoa" id="MESCA006142-RA">
    <property type="protein sequence ID" value="MESCA006142-PA"/>
    <property type="gene ID" value="MESCA006142"/>
</dbReference>
<protein>
    <submittedName>
        <fullName evidence="1">Uncharacterized protein</fullName>
    </submittedName>
</protein>
<dbReference type="HOGENOM" id="CLU_1962096_0_0_1"/>
<dbReference type="AlphaFoldDB" id="T1GR66"/>
<dbReference type="STRING" id="36166.T1GR66"/>
<organism evidence="1 2">
    <name type="scientific">Megaselia scalaris</name>
    <name type="common">Humpbacked fly</name>
    <name type="synonym">Phora scalaris</name>
    <dbReference type="NCBI Taxonomy" id="36166"/>
    <lineage>
        <taxon>Eukaryota</taxon>
        <taxon>Metazoa</taxon>
        <taxon>Ecdysozoa</taxon>
        <taxon>Arthropoda</taxon>
        <taxon>Hexapoda</taxon>
        <taxon>Insecta</taxon>
        <taxon>Pterygota</taxon>
        <taxon>Neoptera</taxon>
        <taxon>Endopterygota</taxon>
        <taxon>Diptera</taxon>
        <taxon>Brachycera</taxon>
        <taxon>Muscomorpha</taxon>
        <taxon>Platypezoidea</taxon>
        <taxon>Phoridae</taxon>
        <taxon>Megaseliini</taxon>
        <taxon>Megaselia</taxon>
    </lineage>
</organism>
<dbReference type="Proteomes" id="UP000015102">
    <property type="component" value="Unassembled WGS sequence"/>
</dbReference>
<evidence type="ECO:0000313" key="1">
    <source>
        <dbReference type="EnsemblMetazoa" id="MESCA006142-PA"/>
    </source>
</evidence>
<evidence type="ECO:0000313" key="2">
    <source>
        <dbReference type="Proteomes" id="UP000015102"/>
    </source>
</evidence>
<keyword evidence="2" id="KW-1185">Reference proteome</keyword>
<proteinExistence type="predicted"/>
<accession>T1GR66</accession>
<reference evidence="1" key="2">
    <citation type="submission" date="2015-06" db="UniProtKB">
        <authorList>
            <consortium name="EnsemblMetazoa"/>
        </authorList>
    </citation>
    <scope>IDENTIFICATION</scope>
</reference>
<dbReference type="EMBL" id="CAQQ02390520">
    <property type="status" value="NOT_ANNOTATED_CDS"/>
    <property type="molecule type" value="Genomic_DNA"/>
</dbReference>